<dbReference type="FunFam" id="3.30.70.100:FF:000005">
    <property type="entry name" value="Copper-exporting P-type ATPase A"/>
    <property type="match status" value="1"/>
</dbReference>
<protein>
    <submittedName>
        <fullName evidence="3">Copper-transporting ATPase RAN1</fullName>
    </submittedName>
</protein>
<keyword evidence="4" id="KW-1185">Reference proteome</keyword>
<evidence type="ECO:0000259" key="2">
    <source>
        <dbReference type="PROSITE" id="PS50846"/>
    </source>
</evidence>
<dbReference type="OrthoDB" id="432719at2759"/>
<dbReference type="CDD" id="cd00371">
    <property type="entry name" value="HMA"/>
    <property type="match status" value="1"/>
</dbReference>
<dbReference type="Pfam" id="PF00403">
    <property type="entry name" value="HMA"/>
    <property type="match status" value="1"/>
</dbReference>
<accession>A0A1Q9F791</accession>
<dbReference type="EMBL" id="LSRX01000002">
    <property type="protein sequence ID" value="OLQ15492.1"/>
    <property type="molecule type" value="Genomic_DNA"/>
</dbReference>
<dbReference type="PANTHER" id="PTHR46594">
    <property type="entry name" value="P-TYPE CATION-TRANSPORTING ATPASE"/>
    <property type="match status" value="1"/>
</dbReference>
<dbReference type="PRINTS" id="PR00942">
    <property type="entry name" value="CUATPASEI"/>
</dbReference>
<gene>
    <name evidence="3" type="primary">RAN1</name>
    <name evidence="3" type="ORF">AK812_SmicGene244</name>
</gene>
<keyword evidence="1" id="KW-0479">Metal-binding</keyword>
<sequence>MAAKVLGKALEVVATKRAELRVEGMTCAACSGAVTRALEARQGVRAAEVNLLRQRASVDFDAAKVSEEDLCQLVEDIGFDASLVSTADMNIGGEAQIEK</sequence>
<dbReference type="PANTHER" id="PTHR46594:SF4">
    <property type="entry name" value="P-TYPE CATION-TRANSPORTING ATPASE"/>
    <property type="match status" value="1"/>
</dbReference>
<dbReference type="Proteomes" id="UP000186817">
    <property type="component" value="Unassembled WGS sequence"/>
</dbReference>
<dbReference type="InterPro" id="IPR036163">
    <property type="entry name" value="HMA_dom_sf"/>
</dbReference>
<dbReference type="SUPFAM" id="SSF55008">
    <property type="entry name" value="HMA, heavy metal-associated domain"/>
    <property type="match status" value="1"/>
</dbReference>
<feature type="domain" description="HMA" evidence="2">
    <location>
        <begin position="16"/>
        <end position="82"/>
    </location>
</feature>
<proteinExistence type="predicted"/>
<dbReference type="PROSITE" id="PS01047">
    <property type="entry name" value="HMA_1"/>
    <property type="match status" value="1"/>
</dbReference>
<dbReference type="AlphaFoldDB" id="A0A1Q9F791"/>
<dbReference type="GO" id="GO:0046872">
    <property type="term" value="F:metal ion binding"/>
    <property type="evidence" value="ECO:0007669"/>
    <property type="project" value="UniProtKB-KW"/>
</dbReference>
<reference evidence="3 4" key="1">
    <citation type="submission" date="2016-02" db="EMBL/GenBank/DDBJ databases">
        <title>Genome analysis of coral dinoflagellate symbionts highlights evolutionary adaptations to a symbiotic lifestyle.</title>
        <authorList>
            <person name="Aranda M."/>
            <person name="Li Y."/>
            <person name="Liew Y.J."/>
            <person name="Baumgarten S."/>
            <person name="Simakov O."/>
            <person name="Wilson M."/>
            <person name="Piel J."/>
            <person name="Ashoor H."/>
            <person name="Bougouffa S."/>
            <person name="Bajic V.B."/>
            <person name="Ryu T."/>
            <person name="Ravasi T."/>
            <person name="Bayer T."/>
            <person name="Micklem G."/>
            <person name="Kim H."/>
            <person name="Bhak J."/>
            <person name="Lajeunesse T.C."/>
            <person name="Voolstra C.R."/>
        </authorList>
    </citation>
    <scope>NUCLEOTIDE SEQUENCE [LARGE SCALE GENOMIC DNA]</scope>
    <source>
        <strain evidence="3 4">CCMP2467</strain>
    </source>
</reference>
<evidence type="ECO:0000313" key="4">
    <source>
        <dbReference type="Proteomes" id="UP000186817"/>
    </source>
</evidence>
<name>A0A1Q9F791_SYMMI</name>
<dbReference type="PROSITE" id="PS50846">
    <property type="entry name" value="HMA_2"/>
    <property type="match status" value="1"/>
</dbReference>
<evidence type="ECO:0000256" key="1">
    <source>
        <dbReference type="ARBA" id="ARBA00022723"/>
    </source>
</evidence>
<comment type="caution">
    <text evidence="3">The sequence shown here is derived from an EMBL/GenBank/DDBJ whole genome shotgun (WGS) entry which is preliminary data.</text>
</comment>
<evidence type="ECO:0000313" key="3">
    <source>
        <dbReference type="EMBL" id="OLQ15492.1"/>
    </source>
</evidence>
<organism evidence="3 4">
    <name type="scientific">Symbiodinium microadriaticum</name>
    <name type="common">Dinoflagellate</name>
    <name type="synonym">Zooxanthella microadriatica</name>
    <dbReference type="NCBI Taxonomy" id="2951"/>
    <lineage>
        <taxon>Eukaryota</taxon>
        <taxon>Sar</taxon>
        <taxon>Alveolata</taxon>
        <taxon>Dinophyceae</taxon>
        <taxon>Suessiales</taxon>
        <taxon>Symbiodiniaceae</taxon>
        <taxon>Symbiodinium</taxon>
    </lineage>
</organism>
<dbReference type="Gene3D" id="3.30.70.100">
    <property type="match status" value="1"/>
</dbReference>
<dbReference type="InterPro" id="IPR017969">
    <property type="entry name" value="Heavy-metal-associated_CS"/>
</dbReference>
<dbReference type="InterPro" id="IPR006121">
    <property type="entry name" value="HMA_dom"/>
</dbReference>